<dbReference type="InterPro" id="IPR031100">
    <property type="entry name" value="LOG_fam"/>
</dbReference>
<reference evidence="4 5" key="1">
    <citation type="submission" date="2023-01" db="EMBL/GenBank/DDBJ databases">
        <title>Cultivation and genomic characterization of new, ubiquitous marine nitrite-oxidizing bacteria from the Nitrospirales.</title>
        <authorList>
            <person name="Mueller A.J."/>
            <person name="Daebeler A."/>
            <person name="Herbold C.W."/>
            <person name="Kirkegaard R.H."/>
            <person name="Daims H."/>
        </authorList>
    </citation>
    <scope>NUCLEOTIDE SEQUENCE [LARGE SCALE GENOMIC DNA]</scope>
    <source>
        <strain evidence="4 5">VA</strain>
    </source>
</reference>
<evidence type="ECO:0000256" key="3">
    <source>
        <dbReference type="ARBA" id="ARBA00031983"/>
    </source>
</evidence>
<evidence type="ECO:0000256" key="2">
    <source>
        <dbReference type="ARBA" id="ARBA00011985"/>
    </source>
</evidence>
<evidence type="ECO:0000313" key="5">
    <source>
        <dbReference type="Proteomes" id="UP001302719"/>
    </source>
</evidence>
<comment type="catalytic activity">
    <reaction evidence="1">
        <text>AMP + H2O = D-ribose 5-phosphate + adenine</text>
        <dbReference type="Rhea" id="RHEA:20129"/>
        <dbReference type="ChEBI" id="CHEBI:15377"/>
        <dbReference type="ChEBI" id="CHEBI:16708"/>
        <dbReference type="ChEBI" id="CHEBI:78346"/>
        <dbReference type="ChEBI" id="CHEBI:456215"/>
        <dbReference type="EC" id="3.2.2.4"/>
    </reaction>
</comment>
<name>A0AA96GJQ6_9BACT</name>
<accession>A0AA96GJQ6</accession>
<dbReference type="InterPro" id="IPR052341">
    <property type="entry name" value="LOG_family_nucleotidases"/>
</dbReference>
<dbReference type="EC" id="3.2.2.4" evidence="2"/>
<dbReference type="Gene3D" id="3.40.50.450">
    <property type="match status" value="1"/>
</dbReference>
<dbReference type="PANTHER" id="PTHR43393:SF2">
    <property type="entry name" value="CYTOKININ RIBOSIDE 5'-MONOPHOSPHATE PHOSPHORIBOHYDROLASE"/>
    <property type="match status" value="1"/>
</dbReference>
<evidence type="ECO:0000313" key="4">
    <source>
        <dbReference type="EMBL" id="WNM58886.1"/>
    </source>
</evidence>
<dbReference type="GO" id="GO:0005829">
    <property type="term" value="C:cytosol"/>
    <property type="evidence" value="ECO:0007669"/>
    <property type="project" value="TreeGrafter"/>
</dbReference>
<dbReference type="InterPro" id="IPR005269">
    <property type="entry name" value="LOG"/>
</dbReference>
<dbReference type="GO" id="GO:0008714">
    <property type="term" value="F:AMP nucleosidase activity"/>
    <property type="evidence" value="ECO:0007669"/>
    <property type="project" value="UniProtKB-EC"/>
</dbReference>
<protein>
    <recommendedName>
        <fullName evidence="3">AMP nucleosidase</fullName>
        <ecNumber evidence="2">3.2.2.4</ecNumber>
    </recommendedName>
    <alternativeName>
        <fullName evidence="3">AMP nucleosidase</fullName>
    </alternativeName>
</protein>
<dbReference type="GO" id="GO:0009691">
    <property type="term" value="P:cytokinin biosynthetic process"/>
    <property type="evidence" value="ECO:0007669"/>
    <property type="project" value="InterPro"/>
</dbReference>
<dbReference type="KEGG" id="nall:PP769_03730"/>
<evidence type="ECO:0000256" key="1">
    <source>
        <dbReference type="ARBA" id="ARBA00000274"/>
    </source>
</evidence>
<dbReference type="RefSeq" id="WP_312645343.1">
    <property type="nucleotide sequence ID" value="NZ_CP116967.1"/>
</dbReference>
<gene>
    <name evidence="4" type="ORF">PP769_03730</name>
</gene>
<proteinExistence type="predicted"/>
<dbReference type="NCBIfam" id="TIGR00730">
    <property type="entry name" value="Rossman fold protein, TIGR00730 family"/>
    <property type="match status" value="1"/>
</dbReference>
<dbReference type="PANTHER" id="PTHR43393">
    <property type="entry name" value="CYTOKININ RIBOSIDE 5'-MONOPHOSPHATE PHOSPHORIBOHYDROLASE"/>
    <property type="match status" value="1"/>
</dbReference>
<dbReference type="SUPFAM" id="SSF102405">
    <property type="entry name" value="MCP/YpsA-like"/>
    <property type="match status" value="1"/>
</dbReference>
<keyword evidence="5" id="KW-1185">Reference proteome</keyword>
<sequence length="362" mass="41364">MSLRKNITLEAPSDTKYSTKKIVLEDEIVREIKSLWTGPQTDVRTALLKEMVGSVVGLRDLDTDVLDVKILHRALKELRHSFRVFRQYREVKKVSIFGSARTPGEDPNYKLASQLGKLLSQRGFMVITGGGPGIMLAGNEGAGRENSFGVNIMLPFEQAPNAIIADDKKLVHLKYFFTRKLLLVKESHAVALFPGGFGTLDEAFEVLTLIQTGKTHPIPVVCIESPGGDYWKQLMEFFEQQLLSRGFINRSDLALFKVVYSAEEAVREIQQFFRVYHSLRIVKDSMVIRIHQHLSQSEMAQLNQKFSDILTDGQFQQVEALPEEWDEPHISHLPRLMFHFNWKELGRLRQCIDWLNARILAI</sequence>
<dbReference type="EMBL" id="CP116967">
    <property type="protein sequence ID" value="WNM58886.1"/>
    <property type="molecule type" value="Genomic_DNA"/>
</dbReference>
<dbReference type="Pfam" id="PF03641">
    <property type="entry name" value="Lysine_decarbox"/>
    <property type="match status" value="1"/>
</dbReference>
<dbReference type="AlphaFoldDB" id="A0AA96GJQ6"/>
<organism evidence="4 5">
    <name type="scientific">Candidatus Nitrospira allomarina</name>
    <dbReference type="NCBI Taxonomy" id="3020900"/>
    <lineage>
        <taxon>Bacteria</taxon>
        <taxon>Pseudomonadati</taxon>
        <taxon>Nitrospirota</taxon>
        <taxon>Nitrospiria</taxon>
        <taxon>Nitrospirales</taxon>
        <taxon>Nitrospiraceae</taxon>
        <taxon>Nitrospira</taxon>
    </lineage>
</organism>
<dbReference type="Proteomes" id="UP001302719">
    <property type="component" value="Chromosome"/>
</dbReference>